<dbReference type="Pfam" id="PF04542">
    <property type="entry name" value="Sigma70_r2"/>
    <property type="match status" value="1"/>
</dbReference>
<dbReference type="InterPro" id="IPR039425">
    <property type="entry name" value="RNA_pol_sigma-70-like"/>
</dbReference>
<evidence type="ECO:0000313" key="8">
    <source>
        <dbReference type="EMBL" id="GIG45289.1"/>
    </source>
</evidence>
<organism evidence="8 9">
    <name type="scientific">Dactylosporangium siamense</name>
    <dbReference type="NCBI Taxonomy" id="685454"/>
    <lineage>
        <taxon>Bacteria</taxon>
        <taxon>Bacillati</taxon>
        <taxon>Actinomycetota</taxon>
        <taxon>Actinomycetes</taxon>
        <taxon>Micromonosporales</taxon>
        <taxon>Micromonosporaceae</taxon>
        <taxon>Dactylosporangium</taxon>
    </lineage>
</organism>
<accession>A0A919PK95</accession>
<comment type="caution">
    <text evidence="8">The sequence shown here is derived from an EMBL/GenBank/DDBJ whole genome shotgun (WGS) entry which is preliminary data.</text>
</comment>
<dbReference type="GO" id="GO:0003677">
    <property type="term" value="F:DNA binding"/>
    <property type="evidence" value="ECO:0007669"/>
    <property type="project" value="UniProtKB-KW"/>
</dbReference>
<dbReference type="InterPro" id="IPR013249">
    <property type="entry name" value="RNA_pol_sigma70_r4_t2"/>
</dbReference>
<dbReference type="InterPro" id="IPR036388">
    <property type="entry name" value="WH-like_DNA-bd_sf"/>
</dbReference>
<dbReference type="AlphaFoldDB" id="A0A919PK95"/>
<dbReference type="InterPro" id="IPR013325">
    <property type="entry name" value="RNA_pol_sigma_r2"/>
</dbReference>
<evidence type="ECO:0000256" key="1">
    <source>
        <dbReference type="ARBA" id="ARBA00010641"/>
    </source>
</evidence>
<dbReference type="Gene3D" id="1.10.1740.10">
    <property type="match status" value="1"/>
</dbReference>
<dbReference type="SUPFAM" id="SSF88946">
    <property type="entry name" value="Sigma2 domain of RNA polymerase sigma factors"/>
    <property type="match status" value="1"/>
</dbReference>
<evidence type="ECO:0000256" key="2">
    <source>
        <dbReference type="ARBA" id="ARBA00023015"/>
    </source>
</evidence>
<evidence type="ECO:0000259" key="6">
    <source>
        <dbReference type="Pfam" id="PF04542"/>
    </source>
</evidence>
<gene>
    <name evidence="8" type="ORF">Dsi01nite_033300</name>
</gene>
<dbReference type="InterPro" id="IPR013324">
    <property type="entry name" value="RNA_pol_sigma_r3/r4-like"/>
</dbReference>
<reference evidence="8" key="1">
    <citation type="submission" date="2021-01" db="EMBL/GenBank/DDBJ databases">
        <title>Whole genome shotgun sequence of Dactylosporangium siamense NBRC 106093.</title>
        <authorList>
            <person name="Komaki H."/>
            <person name="Tamura T."/>
        </authorList>
    </citation>
    <scope>NUCLEOTIDE SEQUENCE</scope>
    <source>
        <strain evidence="8">NBRC 106093</strain>
    </source>
</reference>
<dbReference type="GO" id="GO:0006352">
    <property type="term" value="P:DNA-templated transcription initiation"/>
    <property type="evidence" value="ECO:0007669"/>
    <property type="project" value="InterPro"/>
</dbReference>
<dbReference type="NCBIfam" id="TIGR02937">
    <property type="entry name" value="sigma70-ECF"/>
    <property type="match status" value="1"/>
</dbReference>
<dbReference type="EMBL" id="BONQ01000050">
    <property type="protein sequence ID" value="GIG45289.1"/>
    <property type="molecule type" value="Genomic_DNA"/>
</dbReference>
<keyword evidence="5" id="KW-0804">Transcription</keyword>
<dbReference type="Gene3D" id="1.10.10.10">
    <property type="entry name" value="Winged helix-like DNA-binding domain superfamily/Winged helix DNA-binding domain"/>
    <property type="match status" value="1"/>
</dbReference>
<keyword evidence="2" id="KW-0805">Transcription regulation</keyword>
<keyword evidence="4" id="KW-0238">DNA-binding</keyword>
<evidence type="ECO:0000313" key="9">
    <source>
        <dbReference type="Proteomes" id="UP000660611"/>
    </source>
</evidence>
<comment type="similarity">
    <text evidence="1">Belongs to the sigma-70 factor family. ECF subfamily.</text>
</comment>
<dbReference type="GO" id="GO:0016987">
    <property type="term" value="F:sigma factor activity"/>
    <property type="evidence" value="ECO:0007669"/>
    <property type="project" value="UniProtKB-KW"/>
</dbReference>
<dbReference type="CDD" id="cd06171">
    <property type="entry name" value="Sigma70_r4"/>
    <property type="match status" value="1"/>
</dbReference>
<feature type="domain" description="RNA polymerase sigma-70 region 2" evidence="6">
    <location>
        <begin position="24"/>
        <end position="89"/>
    </location>
</feature>
<dbReference type="PANTHER" id="PTHR43133:SF50">
    <property type="entry name" value="ECF RNA POLYMERASE SIGMA FACTOR SIGM"/>
    <property type="match status" value="1"/>
</dbReference>
<dbReference type="Proteomes" id="UP000660611">
    <property type="component" value="Unassembled WGS sequence"/>
</dbReference>
<keyword evidence="9" id="KW-1185">Reference proteome</keyword>
<evidence type="ECO:0000256" key="5">
    <source>
        <dbReference type="ARBA" id="ARBA00023163"/>
    </source>
</evidence>
<dbReference type="Pfam" id="PF08281">
    <property type="entry name" value="Sigma70_r4_2"/>
    <property type="match status" value="1"/>
</dbReference>
<evidence type="ECO:0000256" key="3">
    <source>
        <dbReference type="ARBA" id="ARBA00023082"/>
    </source>
</evidence>
<dbReference type="InterPro" id="IPR007627">
    <property type="entry name" value="RNA_pol_sigma70_r2"/>
</dbReference>
<dbReference type="InterPro" id="IPR014325">
    <property type="entry name" value="RNA_pol_sigma-E_actinobac"/>
</dbReference>
<evidence type="ECO:0000259" key="7">
    <source>
        <dbReference type="Pfam" id="PF08281"/>
    </source>
</evidence>
<feature type="domain" description="RNA polymerase sigma factor 70 region 4 type 2" evidence="7">
    <location>
        <begin position="112"/>
        <end position="164"/>
    </location>
</feature>
<dbReference type="NCBIfam" id="TIGR02983">
    <property type="entry name" value="SigE-fam_strep"/>
    <property type="match status" value="1"/>
</dbReference>
<keyword evidence="3" id="KW-0731">Sigma factor</keyword>
<protein>
    <submittedName>
        <fullName evidence="8">RNA polymerase sigma24 factor</fullName>
    </submittedName>
</protein>
<dbReference type="InterPro" id="IPR014284">
    <property type="entry name" value="RNA_pol_sigma-70_dom"/>
</dbReference>
<dbReference type="RefSeq" id="WP_203847078.1">
    <property type="nucleotide sequence ID" value="NZ_BAAAVW010000009.1"/>
</dbReference>
<dbReference type="SUPFAM" id="SSF88659">
    <property type="entry name" value="Sigma3 and sigma4 domains of RNA polymerase sigma factors"/>
    <property type="match status" value="1"/>
</dbReference>
<proteinExistence type="inferred from homology"/>
<sequence>MPGSGEHDRRATHGPPAAADFDALYNARYGDVVAMVYALVGDLAEAQDLAQEAFCRAWQRWGDVARYDDPLAWIRRVAANLATSRWRRGRVARAHWGRERTVDVPPLDPDHVALVTALRRLPADQRRAVVLHHLIDLPVADVAREMDAAVGTVKSWLHRGRATLAAELAQSTEEVTYHD</sequence>
<name>A0A919PK95_9ACTN</name>
<dbReference type="PANTHER" id="PTHR43133">
    <property type="entry name" value="RNA POLYMERASE ECF-TYPE SIGMA FACTO"/>
    <property type="match status" value="1"/>
</dbReference>
<evidence type="ECO:0000256" key="4">
    <source>
        <dbReference type="ARBA" id="ARBA00023125"/>
    </source>
</evidence>